<organism evidence="2">
    <name type="scientific">Candidatus Iainarchaeum sp</name>
    <dbReference type="NCBI Taxonomy" id="3101447"/>
    <lineage>
        <taxon>Archaea</taxon>
        <taxon>Candidatus Iainarchaeota</taxon>
        <taxon>Candidatus Iainarchaeia</taxon>
        <taxon>Candidatus Iainarchaeales</taxon>
        <taxon>Candidatus Iainarchaeaceae</taxon>
        <taxon>Candidatus Iainarchaeum</taxon>
    </lineage>
</organism>
<gene>
    <name evidence="2" type="ORF">IPJ89_03630</name>
</gene>
<dbReference type="Proteomes" id="UP000596004">
    <property type="component" value="Chromosome"/>
</dbReference>
<protein>
    <submittedName>
        <fullName evidence="2">Uncharacterized protein</fullName>
    </submittedName>
</protein>
<reference evidence="2" key="1">
    <citation type="submission" date="2020-11" db="EMBL/GenBank/DDBJ databases">
        <title>Connecting structure to function with the recovery of over 1000 high-quality activated sludge metagenome-assembled genomes encoding full-length rRNA genes using long-read sequencing.</title>
        <authorList>
            <person name="Singleton C.M."/>
            <person name="Petriglieri F."/>
            <person name="Kristensen J.M."/>
            <person name="Kirkegaard R.H."/>
            <person name="Michaelsen T.Y."/>
            <person name="Andersen M.H."/>
            <person name="Karst S.M."/>
            <person name="Dueholm M.S."/>
            <person name="Nielsen P.H."/>
            <person name="Albertsen M."/>
        </authorList>
    </citation>
    <scope>NUCLEOTIDE SEQUENCE</scope>
    <source>
        <strain evidence="2">Fred_18-Q3-R57-64_BAT3C.431</strain>
    </source>
</reference>
<evidence type="ECO:0000256" key="1">
    <source>
        <dbReference type="SAM" id="MobiDB-lite"/>
    </source>
</evidence>
<feature type="region of interest" description="Disordered" evidence="1">
    <location>
        <begin position="1"/>
        <end position="35"/>
    </location>
</feature>
<feature type="compositionally biased region" description="Basic residues" evidence="1">
    <location>
        <begin position="1"/>
        <end position="17"/>
    </location>
</feature>
<accession>A0A7T9I213</accession>
<evidence type="ECO:0000313" key="2">
    <source>
        <dbReference type="EMBL" id="QQR92227.1"/>
    </source>
</evidence>
<sequence length="236" mass="26631">MPPRKPQKPGKYARRSPKAQLREVARDGGSVHPPVVSELMAGKSELRFTQEAVRGSRVSQQRHLSRDAKRRRILFILQGLINIAEGRKGNPNEQKGGMRKINGEWVRVPASQDEKKSPKRVSPTAAKRILQKYGLYDPAVMNQRNSTFASQIGNLLKEIKAANAIEGRPPGIHSIDRKSRPRGQMTPRQSAINQIKFHLSNGKRLDSRMLKAIAKQNHLSYQEVMGFYRSALGRTR</sequence>
<dbReference type="EMBL" id="CP064981">
    <property type="protein sequence ID" value="QQR92227.1"/>
    <property type="molecule type" value="Genomic_DNA"/>
</dbReference>
<dbReference type="AlphaFoldDB" id="A0A7T9I213"/>
<proteinExistence type="predicted"/>
<feature type="region of interest" description="Disordered" evidence="1">
    <location>
        <begin position="167"/>
        <end position="188"/>
    </location>
</feature>
<name>A0A7T9I213_9ARCH</name>